<protein>
    <submittedName>
        <fullName evidence="2">Uncharacterized protein</fullName>
    </submittedName>
</protein>
<dbReference type="GeneID" id="30011200"/>
<dbReference type="AlphaFoldDB" id="A0A178ZE55"/>
<evidence type="ECO:0000313" key="2">
    <source>
        <dbReference type="EMBL" id="OAP57942.1"/>
    </source>
</evidence>
<feature type="compositionally biased region" description="Basic and acidic residues" evidence="1">
    <location>
        <begin position="212"/>
        <end position="221"/>
    </location>
</feature>
<organism evidence="2 3">
    <name type="scientific">Fonsecaea erecta</name>
    <dbReference type="NCBI Taxonomy" id="1367422"/>
    <lineage>
        <taxon>Eukaryota</taxon>
        <taxon>Fungi</taxon>
        <taxon>Dikarya</taxon>
        <taxon>Ascomycota</taxon>
        <taxon>Pezizomycotina</taxon>
        <taxon>Eurotiomycetes</taxon>
        <taxon>Chaetothyriomycetidae</taxon>
        <taxon>Chaetothyriales</taxon>
        <taxon>Herpotrichiellaceae</taxon>
        <taxon>Fonsecaea</taxon>
    </lineage>
</organism>
<dbReference type="RefSeq" id="XP_018691309.1">
    <property type="nucleotide sequence ID" value="XM_018838541.1"/>
</dbReference>
<accession>A0A178ZE55</accession>
<sequence length="360" mass="40175">MKKGMITFGALGDYRSAVVLCGGCHNHYDRTSNTGWVFLPTNLEWFAEWEMEDFARRKQIFDQTGREMERTYPTEEDFEKHLRAIGKLSDPDDGMCRGGLYQSYILEDMFAPIMMSALKQLGMTVPGSFPGGPKRWHGAPMAAINRGFVVTGAPEMKLPEKEWELLRTLQRLYSRKLSNGTGSDETSGGGGHEISPLPRFDQSHGSSAGKQQQEHSSKTAKESTPGVQGHGSGLQDSTWLGNPTDSAIDVRSEDNRRTWRGRRNSSARDNNPSGRGVEGANQTRQHKRRHTLEVDFAEQEPGVNPESWCFGPTSSSDHKINIHTGRKTYAEIVTNGNEVSRAIQYSRGVETTTILNSTYR</sequence>
<gene>
    <name evidence="2" type="ORF">AYL99_07032</name>
</gene>
<dbReference type="EMBL" id="LVYI01000006">
    <property type="protein sequence ID" value="OAP57942.1"/>
    <property type="molecule type" value="Genomic_DNA"/>
</dbReference>
<dbReference type="OrthoDB" id="3800761at2759"/>
<feature type="region of interest" description="Disordered" evidence="1">
    <location>
        <begin position="177"/>
        <end position="289"/>
    </location>
</feature>
<reference evidence="2 3" key="1">
    <citation type="submission" date="2016-04" db="EMBL/GenBank/DDBJ databases">
        <title>Draft genome of Fonsecaea erecta CBS 125763.</title>
        <authorList>
            <person name="Weiss V.A."/>
            <person name="Vicente V.A."/>
            <person name="Raittz R.T."/>
            <person name="Moreno L.F."/>
            <person name="De Souza E.M."/>
            <person name="Pedrosa F.O."/>
            <person name="Steffens M.B."/>
            <person name="Faoro H."/>
            <person name="Tadra-Sfeir M.Z."/>
            <person name="Najafzadeh M.J."/>
            <person name="Felipe M.S."/>
            <person name="Teixeira M."/>
            <person name="Sun J."/>
            <person name="Xi L."/>
            <person name="Gomes R."/>
            <person name="De Azevedo C.M."/>
            <person name="Salgado C.G."/>
            <person name="Da Silva M.B."/>
            <person name="Nascimento M.F."/>
            <person name="Queiroz-Telles F."/>
            <person name="Attili D.S."/>
            <person name="Gorbushina A."/>
        </authorList>
    </citation>
    <scope>NUCLEOTIDE SEQUENCE [LARGE SCALE GENOMIC DNA]</scope>
    <source>
        <strain evidence="2 3">CBS 125763</strain>
    </source>
</reference>
<name>A0A178ZE55_9EURO</name>
<evidence type="ECO:0000313" key="3">
    <source>
        <dbReference type="Proteomes" id="UP000078343"/>
    </source>
</evidence>
<dbReference type="Proteomes" id="UP000078343">
    <property type="component" value="Unassembled WGS sequence"/>
</dbReference>
<dbReference type="STRING" id="1367422.A0A178ZE55"/>
<proteinExistence type="predicted"/>
<keyword evidence="3" id="KW-1185">Reference proteome</keyword>
<comment type="caution">
    <text evidence="2">The sequence shown here is derived from an EMBL/GenBank/DDBJ whole genome shotgun (WGS) entry which is preliminary data.</text>
</comment>
<feature type="compositionally biased region" description="Basic and acidic residues" evidence="1">
    <location>
        <begin position="248"/>
        <end position="257"/>
    </location>
</feature>
<evidence type="ECO:0000256" key="1">
    <source>
        <dbReference type="SAM" id="MobiDB-lite"/>
    </source>
</evidence>
<feature type="compositionally biased region" description="Polar residues" evidence="1">
    <location>
        <begin position="234"/>
        <end position="245"/>
    </location>
</feature>